<gene>
    <name evidence="1" type="ORF">ACJ73_03535</name>
</gene>
<dbReference type="OrthoDB" id="4955540at2759"/>
<protein>
    <submittedName>
        <fullName evidence="1">Uncharacterized protein</fullName>
    </submittedName>
</protein>
<dbReference type="Proteomes" id="UP000242791">
    <property type="component" value="Unassembled WGS sequence"/>
</dbReference>
<evidence type="ECO:0000313" key="1">
    <source>
        <dbReference type="EMBL" id="OJD25100.1"/>
    </source>
</evidence>
<dbReference type="AlphaFoldDB" id="A0A1J9RAT4"/>
<dbReference type="EMBL" id="LGTZ01000432">
    <property type="protein sequence ID" value="OJD25100.1"/>
    <property type="molecule type" value="Genomic_DNA"/>
</dbReference>
<reference evidence="1 2" key="1">
    <citation type="submission" date="2015-08" db="EMBL/GenBank/DDBJ databases">
        <title>Emmonsia species relationships and genome sequence.</title>
        <authorList>
            <person name="Cuomo C.A."/>
            <person name="Schwartz I.S."/>
            <person name="Kenyon C."/>
            <person name="De Hoog G.S."/>
            <person name="Govender N.P."/>
            <person name="Botha A."/>
            <person name="Moreno L."/>
            <person name="De Vries M."/>
            <person name="Munoz J.F."/>
            <person name="Stielow J.B."/>
        </authorList>
    </citation>
    <scope>NUCLEOTIDE SEQUENCE [LARGE SCALE GENOMIC DNA]</scope>
    <source>
        <strain evidence="1 2">EI222</strain>
    </source>
</reference>
<sequence length="151" mass="16933">MSTINTVKFCFLNRPSTQTVRQYIAIAYQAATDQKLYPKVVLIRSGIHPTTTIDGKYQKDPKGDHLTLCFKDEAMLVKGTHVASHGYVYSKADWDIREACHSSEKPDSTIMKRNGRAVWPPGGAIQYEIEVAFGHVPDDSEISSENKESEQ</sequence>
<comment type="caution">
    <text evidence="1">The sequence shown here is derived from an EMBL/GenBank/DDBJ whole genome shotgun (WGS) entry which is preliminary data.</text>
</comment>
<keyword evidence="2" id="KW-1185">Reference proteome</keyword>
<accession>A0A1J9RAT4</accession>
<evidence type="ECO:0000313" key="2">
    <source>
        <dbReference type="Proteomes" id="UP000242791"/>
    </source>
</evidence>
<dbReference type="VEuPathDB" id="FungiDB:ACJ73_03535"/>
<organism evidence="1 2">
    <name type="scientific">Blastomyces percursus</name>
    <dbReference type="NCBI Taxonomy" id="1658174"/>
    <lineage>
        <taxon>Eukaryota</taxon>
        <taxon>Fungi</taxon>
        <taxon>Dikarya</taxon>
        <taxon>Ascomycota</taxon>
        <taxon>Pezizomycotina</taxon>
        <taxon>Eurotiomycetes</taxon>
        <taxon>Eurotiomycetidae</taxon>
        <taxon>Onygenales</taxon>
        <taxon>Ajellomycetaceae</taxon>
        <taxon>Blastomyces</taxon>
    </lineage>
</organism>
<proteinExistence type="predicted"/>
<name>A0A1J9RAT4_9EURO</name>